<dbReference type="InterPro" id="IPR036864">
    <property type="entry name" value="Zn2-C6_fun-type_DNA-bd_sf"/>
</dbReference>
<protein>
    <submittedName>
        <fullName evidence="10">Fungal-specific transcription factor domain-containing protein</fullName>
    </submittedName>
</protein>
<sequence length="884" mass="97030">MPPDPTPKATTARKRPAQSKRGAIACVRCKERKAKCVPAPPGTSNVPTCENCYGAGAVCVYLDRTPNELFLLEYVSQLENRVATLELELAKYRPDSIHVVDHSRTQAAAIESLTQQHPPEAWRDHVAGPSGTQGGGAGVEAHTQAEQRSPASVVKQETEEEGNGNDDLAYGLGMLTLSGSGEPVYVGASSGVNWARVCATSVTASAIRSGSSLSRFNYLAPPESSSIESALLYSQHHPIPPLPPPPLAARYLEAAYQHIQARYSFLDWPTVRNWHDHREEIVNRPLWGAGRGKDFRRSMAAFTLWLLYGYGARLTEDEHLEGAVSHEVYHNIAVACLSNVANHTSIATVQAELLLTIYSFRHPQPEISVWQTAGLALRTAVQVGLHRKARSKSERERNPVGYEIKKRTFWTLYTIDRMLALQLGRPSGIQDRDIDVEMPLNIDVDFTDPQVIFEMQTRQIEATRGKAQGDEYAPGYDTVTSMTSSIHNARLNRLKQLIQDAIYRLDHPLETRTDLSPSNQAIPEVDNLLARLAAWQSASPTLPPGRSGVPLLSRAQQDMEYHNCVQMLLRPVISSRLGTDQYLPKCFDSAASLCEGQWSLLNAPSTYRLSNWALYRLFLSGLTLLHLASSPTTSSRVELRRAHHALQRCKDSLGVYVRHLPAMKGYEDVFVELVSGWEAKFGVQSTSTTTSAGAHDFSDPLKWLESLTSGSAAPQPALHIPLQPAQPSHAGVHYGPRPSDPGAFLRAQNHSQNHAPSYLQSYDMGAQPTLGQSSERMPTLNAYSVPQPSASQQHSGPAYQDPGMGLGLDTGVGSGSSFQQPYPQLEQLAAAPGGSVRDDFYSSVSQILPHCIANFQAPLIPRRQHGRDARQLHASHRGRSPLDV</sequence>
<dbReference type="EMBL" id="JAKWFO010000004">
    <property type="protein sequence ID" value="KAI9637400.1"/>
    <property type="molecule type" value="Genomic_DNA"/>
</dbReference>
<organism evidence="10 11">
    <name type="scientific">Dioszegia hungarica</name>
    <dbReference type="NCBI Taxonomy" id="4972"/>
    <lineage>
        <taxon>Eukaryota</taxon>
        <taxon>Fungi</taxon>
        <taxon>Dikarya</taxon>
        <taxon>Basidiomycota</taxon>
        <taxon>Agaricomycotina</taxon>
        <taxon>Tremellomycetes</taxon>
        <taxon>Tremellales</taxon>
        <taxon>Bulleribasidiaceae</taxon>
        <taxon>Dioszegia</taxon>
    </lineage>
</organism>
<feature type="region of interest" description="Disordered" evidence="8">
    <location>
        <begin position="724"/>
        <end position="747"/>
    </location>
</feature>
<feature type="region of interest" description="Disordered" evidence="8">
    <location>
        <begin position="865"/>
        <end position="884"/>
    </location>
</feature>
<dbReference type="InterPro" id="IPR007219">
    <property type="entry name" value="XnlR_reg_dom"/>
</dbReference>
<keyword evidence="3" id="KW-0862">Zinc</keyword>
<dbReference type="Gene3D" id="4.10.240.10">
    <property type="entry name" value="Zn(2)-C6 fungal-type DNA-binding domain"/>
    <property type="match status" value="1"/>
</dbReference>
<evidence type="ECO:0000256" key="7">
    <source>
        <dbReference type="ARBA" id="ARBA00023242"/>
    </source>
</evidence>
<accession>A0AA38HBX5</accession>
<dbReference type="GO" id="GO:0006351">
    <property type="term" value="P:DNA-templated transcription"/>
    <property type="evidence" value="ECO:0007669"/>
    <property type="project" value="InterPro"/>
</dbReference>
<dbReference type="Proteomes" id="UP001164286">
    <property type="component" value="Unassembled WGS sequence"/>
</dbReference>
<evidence type="ECO:0000256" key="5">
    <source>
        <dbReference type="ARBA" id="ARBA00023125"/>
    </source>
</evidence>
<proteinExistence type="predicted"/>
<evidence type="ECO:0000256" key="6">
    <source>
        <dbReference type="ARBA" id="ARBA00023163"/>
    </source>
</evidence>
<evidence type="ECO:0000256" key="8">
    <source>
        <dbReference type="SAM" id="MobiDB-lite"/>
    </source>
</evidence>
<dbReference type="PANTHER" id="PTHR47782:SF12">
    <property type="entry name" value="ZN(II)2CYS6 TRANSCRIPTION FACTOR (EUROFUNG)"/>
    <property type="match status" value="1"/>
</dbReference>
<evidence type="ECO:0000256" key="4">
    <source>
        <dbReference type="ARBA" id="ARBA00023015"/>
    </source>
</evidence>
<dbReference type="PROSITE" id="PS00463">
    <property type="entry name" value="ZN2_CY6_FUNGAL_1"/>
    <property type="match status" value="1"/>
</dbReference>
<keyword evidence="4" id="KW-0805">Transcription regulation</keyword>
<evidence type="ECO:0000313" key="11">
    <source>
        <dbReference type="Proteomes" id="UP001164286"/>
    </source>
</evidence>
<dbReference type="SUPFAM" id="SSF57701">
    <property type="entry name" value="Zn2/Cys6 DNA-binding domain"/>
    <property type="match status" value="1"/>
</dbReference>
<dbReference type="SMART" id="SM00066">
    <property type="entry name" value="GAL4"/>
    <property type="match status" value="1"/>
</dbReference>
<dbReference type="PANTHER" id="PTHR47782">
    <property type="entry name" value="ZN(II)2CYS6 TRANSCRIPTION FACTOR (EUROFUNG)-RELATED"/>
    <property type="match status" value="1"/>
</dbReference>
<keyword evidence="6" id="KW-0804">Transcription</keyword>
<dbReference type="Pfam" id="PF00172">
    <property type="entry name" value="Zn_clus"/>
    <property type="match status" value="1"/>
</dbReference>
<dbReference type="InterPro" id="IPR001138">
    <property type="entry name" value="Zn2Cys6_DnaBD"/>
</dbReference>
<feature type="compositionally biased region" description="Basic residues" evidence="8">
    <location>
        <begin position="873"/>
        <end position="884"/>
    </location>
</feature>
<feature type="region of interest" description="Disordered" evidence="8">
    <location>
        <begin position="124"/>
        <end position="167"/>
    </location>
</feature>
<dbReference type="GO" id="GO:0043565">
    <property type="term" value="F:sequence-specific DNA binding"/>
    <property type="evidence" value="ECO:0007669"/>
    <property type="project" value="TreeGrafter"/>
</dbReference>
<name>A0AA38HBX5_9TREE</name>
<dbReference type="SMART" id="SM00906">
    <property type="entry name" value="Fungal_trans"/>
    <property type="match status" value="1"/>
</dbReference>
<dbReference type="GeneID" id="77728620"/>
<keyword evidence="7" id="KW-0539">Nucleus</keyword>
<evidence type="ECO:0000259" key="9">
    <source>
        <dbReference type="PROSITE" id="PS50048"/>
    </source>
</evidence>
<dbReference type="GO" id="GO:0008270">
    <property type="term" value="F:zinc ion binding"/>
    <property type="evidence" value="ECO:0007669"/>
    <property type="project" value="InterPro"/>
</dbReference>
<dbReference type="Pfam" id="PF04082">
    <property type="entry name" value="Fungal_trans"/>
    <property type="match status" value="1"/>
</dbReference>
<gene>
    <name evidence="10" type="ORF">MKK02DRAFT_36389</name>
</gene>
<evidence type="ECO:0000256" key="1">
    <source>
        <dbReference type="ARBA" id="ARBA00004123"/>
    </source>
</evidence>
<dbReference type="CDD" id="cd00067">
    <property type="entry name" value="GAL4"/>
    <property type="match status" value="1"/>
</dbReference>
<keyword evidence="2" id="KW-0479">Metal-binding</keyword>
<dbReference type="GO" id="GO:0000981">
    <property type="term" value="F:DNA-binding transcription factor activity, RNA polymerase II-specific"/>
    <property type="evidence" value="ECO:0007669"/>
    <property type="project" value="InterPro"/>
</dbReference>
<feature type="region of interest" description="Disordered" evidence="8">
    <location>
        <begin position="780"/>
        <end position="819"/>
    </location>
</feature>
<reference evidence="10" key="1">
    <citation type="journal article" date="2022" name="G3 (Bethesda)">
        <title>High quality genome of the basidiomycete yeast Dioszegia hungarica PDD-24b-2 isolated from cloud water.</title>
        <authorList>
            <person name="Jarrige D."/>
            <person name="Haridas S."/>
            <person name="Bleykasten-Grosshans C."/>
            <person name="Joly M."/>
            <person name="Nadalig T."/>
            <person name="Sancelme M."/>
            <person name="Vuilleumier S."/>
            <person name="Grigoriev I.V."/>
            <person name="Amato P."/>
            <person name="Bringel F."/>
        </authorList>
    </citation>
    <scope>NUCLEOTIDE SEQUENCE</scope>
    <source>
        <strain evidence="10">PDD-24b-2</strain>
    </source>
</reference>
<comment type="subcellular location">
    <subcellularLocation>
        <location evidence="1">Nucleus</location>
    </subcellularLocation>
</comment>
<dbReference type="CDD" id="cd12148">
    <property type="entry name" value="fungal_TF_MHR"/>
    <property type="match status" value="1"/>
</dbReference>
<evidence type="ECO:0000256" key="3">
    <source>
        <dbReference type="ARBA" id="ARBA00022833"/>
    </source>
</evidence>
<keyword evidence="5" id="KW-0238">DNA-binding</keyword>
<dbReference type="InterPro" id="IPR052202">
    <property type="entry name" value="Yeast_MetPath_Reg"/>
</dbReference>
<dbReference type="PROSITE" id="PS50048">
    <property type="entry name" value="ZN2_CY6_FUNGAL_2"/>
    <property type="match status" value="1"/>
</dbReference>
<dbReference type="GO" id="GO:0045944">
    <property type="term" value="P:positive regulation of transcription by RNA polymerase II"/>
    <property type="evidence" value="ECO:0007669"/>
    <property type="project" value="TreeGrafter"/>
</dbReference>
<evidence type="ECO:0000313" key="10">
    <source>
        <dbReference type="EMBL" id="KAI9637400.1"/>
    </source>
</evidence>
<dbReference type="GO" id="GO:0005634">
    <property type="term" value="C:nucleus"/>
    <property type="evidence" value="ECO:0007669"/>
    <property type="project" value="UniProtKB-SubCell"/>
</dbReference>
<dbReference type="AlphaFoldDB" id="A0AA38HBX5"/>
<feature type="domain" description="Zn(2)-C6 fungal-type" evidence="9">
    <location>
        <begin position="25"/>
        <end position="61"/>
    </location>
</feature>
<feature type="compositionally biased region" description="Polar residues" evidence="8">
    <location>
        <begin position="780"/>
        <end position="795"/>
    </location>
</feature>
<feature type="region of interest" description="Disordered" evidence="8">
    <location>
        <begin position="1"/>
        <end position="20"/>
    </location>
</feature>
<feature type="compositionally biased region" description="Gly residues" evidence="8">
    <location>
        <begin position="804"/>
        <end position="814"/>
    </location>
</feature>
<dbReference type="RefSeq" id="XP_052947177.1">
    <property type="nucleotide sequence ID" value="XM_053089415.1"/>
</dbReference>
<comment type="caution">
    <text evidence="10">The sequence shown here is derived from an EMBL/GenBank/DDBJ whole genome shotgun (WGS) entry which is preliminary data.</text>
</comment>
<keyword evidence="11" id="KW-1185">Reference proteome</keyword>
<evidence type="ECO:0000256" key="2">
    <source>
        <dbReference type="ARBA" id="ARBA00022723"/>
    </source>
</evidence>